<proteinExistence type="predicted"/>
<organism evidence="1 2">
    <name type="scientific">Actinidia rufa</name>
    <dbReference type="NCBI Taxonomy" id="165716"/>
    <lineage>
        <taxon>Eukaryota</taxon>
        <taxon>Viridiplantae</taxon>
        <taxon>Streptophyta</taxon>
        <taxon>Embryophyta</taxon>
        <taxon>Tracheophyta</taxon>
        <taxon>Spermatophyta</taxon>
        <taxon>Magnoliopsida</taxon>
        <taxon>eudicotyledons</taxon>
        <taxon>Gunneridae</taxon>
        <taxon>Pentapetalae</taxon>
        <taxon>asterids</taxon>
        <taxon>Ericales</taxon>
        <taxon>Actinidiaceae</taxon>
        <taxon>Actinidia</taxon>
    </lineage>
</organism>
<accession>A0A7J0DU86</accession>
<name>A0A7J0DU86_9ERIC</name>
<comment type="caution">
    <text evidence="1">The sequence shown here is derived from an EMBL/GenBank/DDBJ whole genome shotgun (WGS) entry which is preliminary data.</text>
</comment>
<keyword evidence="2" id="KW-1185">Reference proteome</keyword>
<dbReference type="Proteomes" id="UP000585474">
    <property type="component" value="Unassembled WGS sequence"/>
</dbReference>
<dbReference type="AlphaFoldDB" id="A0A7J0DU86"/>
<sequence length="206" mass="23225">MDILHWLHLLVSGQTSARFSKHLFCLLYYSGSFKYILLVFLRLFCVLLCNGWFPRPFFLLIPLDPYRTAAPPVWTLPSSRYSPLVFLPLQHFLFPLETLSVPPLGSKLHRFESCISMKHALPRSPSWISRLPCGTGLFICQQLFVVLFAIRTSPSHATCVENTSLSLHKLQVFPESEIQSDSSSVDAARRTSLSTVIIAVVAASED</sequence>
<evidence type="ECO:0000313" key="2">
    <source>
        <dbReference type="Proteomes" id="UP000585474"/>
    </source>
</evidence>
<protein>
    <submittedName>
        <fullName evidence="1">Uncharacterized protein</fullName>
    </submittedName>
</protein>
<evidence type="ECO:0000313" key="1">
    <source>
        <dbReference type="EMBL" id="GFS42561.1"/>
    </source>
</evidence>
<reference evidence="2" key="1">
    <citation type="submission" date="2019-07" db="EMBL/GenBank/DDBJ databases">
        <title>De Novo Assembly of kiwifruit Actinidia rufa.</title>
        <authorList>
            <person name="Sugita-Konishi S."/>
            <person name="Sato K."/>
            <person name="Mori E."/>
            <person name="Abe Y."/>
            <person name="Kisaki G."/>
            <person name="Hamano K."/>
            <person name="Suezawa K."/>
            <person name="Otani M."/>
            <person name="Fukuda T."/>
            <person name="Manabe T."/>
            <person name="Gomi K."/>
            <person name="Tabuchi M."/>
            <person name="Akimitsu K."/>
            <person name="Kataoka I."/>
        </authorList>
    </citation>
    <scope>NUCLEOTIDE SEQUENCE [LARGE SCALE GENOMIC DNA]</scope>
    <source>
        <strain evidence="2">cv. Fuchu</strain>
    </source>
</reference>
<dbReference type="EMBL" id="BJWL01000401">
    <property type="protein sequence ID" value="GFS42561.1"/>
    <property type="molecule type" value="Genomic_DNA"/>
</dbReference>
<gene>
    <name evidence="1" type="ORF">Acr_00g0080560</name>
</gene>